<dbReference type="HAMAP" id="MF_01456">
    <property type="entry name" value="NDH1_NuoK"/>
    <property type="match status" value="1"/>
</dbReference>
<comment type="function">
    <text evidence="1 11">NDH-1 shuttles electrons from NADH, via FMN and iron-sulfur (Fe-S) centers, to quinones in the respiratory chain. The immediate electron acceptor for the enzyme in this species is believed to be ubiquinone. Couples the redox reaction to proton translocation (for every two electrons transferred, four hydrogen ions are translocated across the cytoplasmic membrane), and thus conserves the redox energy in a proton gradient.</text>
</comment>
<name>A0A2U3LD31_9BACT</name>
<sequence>MVPLSYYLVLSGILFACGVVGFLIKRNIITIFMSIELMLNGVNLSFVAFAAHWHALAGQVFVFFVMVVAAAEATVGLAIIIAVYRTRETLNVDQVNLLKL</sequence>
<dbReference type="PANTHER" id="PTHR11434">
    <property type="entry name" value="NADH-UBIQUINONE OXIDOREDUCTASE SUBUNIT ND4L"/>
    <property type="match status" value="1"/>
</dbReference>
<dbReference type="EC" id="7.1.1.-" evidence="11"/>
<keyword evidence="4 11" id="KW-0813">Transport</keyword>
<dbReference type="NCBIfam" id="NF004323">
    <property type="entry name" value="PRK05715.1-5"/>
    <property type="match status" value="1"/>
</dbReference>
<dbReference type="OrthoDB" id="9810120at2"/>
<proteinExistence type="inferred from homology"/>
<comment type="subunit">
    <text evidence="11">NDH-1 is composed of 14 different subunits. Subunits NuoA, H, J, K, L, M, N constitute the membrane sector of the complex.</text>
</comment>
<dbReference type="Gene3D" id="1.10.287.3510">
    <property type="match status" value="1"/>
</dbReference>
<evidence type="ECO:0000256" key="6">
    <source>
        <dbReference type="ARBA" id="ARBA00022719"/>
    </source>
</evidence>
<dbReference type="EMBL" id="OMOD01000193">
    <property type="protein sequence ID" value="SPF49740.1"/>
    <property type="molecule type" value="Genomic_DNA"/>
</dbReference>
<evidence type="ECO:0000313" key="12">
    <source>
        <dbReference type="EMBL" id="SPF49740.1"/>
    </source>
</evidence>
<feature type="transmembrane region" description="Helical" evidence="11">
    <location>
        <begin position="6"/>
        <end position="25"/>
    </location>
</feature>
<dbReference type="GO" id="GO:0042773">
    <property type="term" value="P:ATP synthesis coupled electron transport"/>
    <property type="evidence" value="ECO:0007669"/>
    <property type="project" value="InterPro"/>
</dbReference>
<keyword evidence="12" id="KW-0560">Oxidoreductase</keyword>
<dbReference type="GO" id="GO:0030964">
    <property type="term" value="C:NADH dehydrogenase complex"/>
    <property type="evidence" value="ECO:0007669"/>
    <property type="project" value="TreeGrafter"/>
</dbReference>
<accession>A0A2U3LD31</accession>
<keyword evidence="5 11" id="KW-0812">Transmembrane</keyword>
<organism evidence="12 13">
    <name type="scientific">Candidatus Sulfotelmatobacter kueseliae</name>
    <dbReference type="NCBI Taxonomy" id="2042962"/>
    <lineage>
        <taxon>Bacteria</taxon>
        <taxon>Pseudomonadati</taxon>
        <taxon>Acidobacteriota</taxon>
        <taxon>Terriglobia</taxon>
        <taxon>Terriglobales</taxon>
        <taxon>Candidatus Korobacteraceae</taxon>
        <taxon>Candidatus Sulfotelmatobacter</taxon>
    </lineage>
</organism>
<keyword evidence="9 11" id="KW-0520">NAD</keyword>
<dbReference type="InterPro" id="IPR001133">
    <property type="entry name" value="NADH_UbQ_OxRdtase_chain4L/K"/>
</dbReference>
<keyword evidence="6 11" id="KW-0874">Quinone</keyword>
<dbReference type="Pfam" id="PF00420">
    <property type="entry name" value="Oxidored_q2"/>
    <property type="match status" value="1"/>
</dbReference>
<feature type="transmembrane region" description="Helical" evidence="11">
    <location>
        <begin position="61"/>
        <end position="84"/>
    </location>
</feature>
<dbReference type="FunFam" id="1.10.287.3510:FF:000001">
    <property type="entry name" value="NADH-quinone oxidoreductase subunit K"/>
    <property type="match status" value="1"/>
</dbReference>
<keyword evidence="11" id="KW-0830">Ubiquinone</keyword>
<evidence type="ECO:0000256" key="5">
    <source>
        <dbReference type="ARBA" id="ARBA00022692"/>
    </source>
</evidence>
<evidence type="ECO:0000256" key="10">
    <source>
        <dbReference type="ARBA" id="ARBA00023136"/>
    </source>
</evidence>
<comment type="catalytic activity">
    <reaction evidence="11">
        <text>a quinone + NADH + 5 H(+)(in) = a quinol + NAD(+) + 4 H(+)(out)</text>
        <dbReference type="Rhea" id="RHEA:57888"/>
        <dbReference type="ChEBI" id="CHEBI:15378"/>
        <dbReference type="ChEBI" id="CHEBI:24646"/>
        <dbReference type="ChEBI" id="CHEBI:57540"/>
        <dbReference type="ChEBI" id="CHEBI:57945"/>
        <dbReference type="ChEBI" id="CHEBI:132124"/>
    </reaction>
</comment>
<dbReference type="GO" id="GO:0050136">
    <property type="term" value="F:NADH dehydrogenase (quinone) (non-electrogenic) activity"/>
    <property type="evidence" value="ECO:0007669"/>
    <property type="project" value="UniProtKB-UniRule"/>
</dbReference>
<dbReference type="Proteomes" id="UP000238701">
    <property type="component" value="Unassembled WGS sequence"/>
</dbReference>
<dbReference type="GO" id="GO:0005886">
    <property type="term" value="C:plasma membrane"/>
    <property type="evidence" value="ECO:0007669"/>
    <property type="project" value="UniProtKB-SubCell"/>
</dbReference>
<dbReference type="AlphaFoldDB" id="A0A2U3LD31"/>
<gene>
    <name evidence="11 12" type="primary">nuoK</name>
    <name evidence="12" type="ORF">SBA1_940016</name>
</gene>
<evidence type="ECO:0000256" key="4">
    <source>
        <dbReference type="ARBA" id="ARBA00022448"/>
    </source>
</evidence>
<dbReference type="InterPro" id="IPR039428">
    <property type="entry name" value="NUOK/Mnh_C1-like"/>
</dbReference>
<keyword evidence="8 11" id="KW-1133">Transmembrane helix</keyword>
<dbReference type="NCBIfam" id="NF004320">
    <property type="entry name" value="PRK05715.1-2"/>
    <property type="match status" value="1"/>
</dbReference>
<protein>
    <recommendedName>
        <fullName evidence="11">NADH-quinone oxidoreductase subunit K</fullName>
        <ecNumber evidence="11">7.1.1.-</ecNumber>
    </recommendedName>
    <alternativeName>
        <fullName evidence="11">NADH dehydrogenase I subunit K</fullName>
    </alternativeName>
    <alternativeName>
        <fullName evidence="11">NDH-1 subunit K</fullName>
    </alternativeName>
</protein>
<comment type="similarity">
    <text evidence="3 11">Belongs to the complex I subunit 4L family.</text>
</comment>
<evidence type="ECO:0000256" key="2">
    <source>
        <dbReference type="ARBA" id="ARBA00004141"/>
    </source>
</evidence>
<keyword evidence="10 11" id="KW-0472">Membrane</keyword>
<dbReference type="PANTHER" id="PTHR11434:SF21">
    <property type="entry name" value="NADH DEHYDROGENASE SUBUNIT 4L-RELATED"/>
    <property type="match status" value="1"/>
</dbReference>
<evidence type="ECO:0000256" key="8">
    <source>
        <dbReference type="ARBA" id="ARBA00022989"/>
    </source>
</evidence>
<evidence type="ECO:0000313" key="13">
    <source>
        <dbReference type="Proteomes" id="UP000238701"/>
    </source>
</evidence>
<reference evidence="13" key="1">
    <citation type="submission" date="2018-02" db="EMBL/GenBank/DDBJ databases">
        <authorList>
            <person name="Hausmann B."/>
        </authorList>
    </citation>
    <scope>NUCLEOTIDE SEQUENCE [LARGE SCALE GENOMIC DNA]</scope>
    <source>
        <strain evidence="13">Peat soil MAG SbA1</strain>
    </source>
</reference>
<evidence type="ECO:0000256" key="11">
    <source>
        <dbReference type="HAMAP-Rule" id="MF_01456"/>
    </source>
</evidence>
<evidence type="ECO:0000256" key="1">
    <source>
        <dbReference type="ARBA" id="ARBA00002378"/>
    </source>
</evidence>
<dbReference type="GO" id="GO:0048038">
    <property type="term" value="F:quinone binding"/>
    <property type="evidence" value="ECO:0007669"/>
    <property type="project" value="UniProtKB-KW"/>
</dbReference>
<feature type="transmembrane region" description="Helical" evidence="11">
    <location>
        <begin position="37"/>
        <end position="55"/>
    </location>
</feature>
<keyword evidence="7 11" id="KW-1278">Translocase</keyword>
<evidence type="ECO:0000256" key="7">
    <source>
        <dbReference type="ARBA" id="ARBA00022967"/>
    </source>
</evidence>
<dbReference type="NCBIfam" id="NF004321">
    <property type="entry name" value="PRK05715.1-3"/>
    <property type="match status" value="1"/>
</dbReference>
<evidence type="ECO:0000256" key="3">
    <source>
        <dbReference type="ARBA" id="ARBA00010519"/>
    </source>
</evidence>
<comment type="subcellular location">
    <subcellularLocation>
        <location evidence="11">Cell membrane</location>
        <topology evidence="11">Multi-pass membrane protein</topology>
    </subcellularLocation>
    <subcellularLocation>
        <location evidence="2">Membrane</location>
        <topology evidence="2">Multi-pass membrane protein</topology>
    </subcellularLocation>
</comment>
<evidence type="ECO:0000256" key="9">
    <source>
        <dbReference type="ARBA" id="ARBA00023027"/>
    </source>
</evidence>
<keyword evidence="11" id="KW-1003">Cell membrane</keyword>